<dbReference type="PANTHER" id="PTHR15892">
    <property type="entry name" value="MITOCHONDRIAL RIBOSOMAL PROTEIN L30"/>
    <property type="match status" value="1"/>
</dbReference>
<evidence type="ECO:0000313" key="2">
    <source>
        <dbReference type="Proteomes" id="UP000052978"/>
    </source>
</evidence>
<dbReference type="EMBL" id="KE163452">
    <property type="protein sequence ID" value="EPQ12119.1"/>
    <property type="molecule type" value="Genomic_DNA"/>
</dbReference>
<dbReference type="GO" id="GO:0015934">
    <property type="term" value="C:large ribosomal subunit"/>
    <property type="evidence" value="ECO:0007669"/>
    <property type="project" value="InterPro"/>
</dbReference>
<dbReference type="GO" id="GO:0006412">
    <property type="term" value="P:translation"/>
    <property type="evidence" value="ECO:0007669"/>
    <property type="project" value="InterPro"/>
</dbReference>
<proteinExistence type="predicted"/>
<organism evidence="1 2">
    <name type="scientific">Myotis brandtii</name>
    <name type="common">Brandt's bat</name>
    <dbReference type="NCBI Taxonomy" id="109478"/>
    <lineage>
        <taxon>Eukaryota</taxon>
        <taxon>Metazoa</taxon>
        <taxon>Chordata</taxon>
        <taxon>Craniata</taxon>
        <taxon>Vertebrata</taxon>
        <taxon>Euteleostomi</taxon>
        <taxon>Mammalia</taxon>
        <taxon>Eutheria</taxon>
        <taxon>Laurasiatheria</taxon>
        <taxon>Chiroptera</taxon>
        <taxon>Yangochiroptera</taxon>
        <taxon>Vespertilionidae</taxon>
        <taxon>Myotis</taxon>
    </lineage>
</organism>
<name>S7N4W3_MYOBR</name>
<keyword evidence="1" id="KW-0689">Ribosomal protein</keyword>
<gene>
    <name evidence="1" type="ORF">D623_10019991</name>
</gene>
<protein>
    <submittedName>
        <fullName evidence="1">39S ribosomal protein L30, mitochondrial</fullName>
    </submittedName>
</protein>
<evidence type="ECO:0000313" key="1">
    <source>
        <dbReference type="EMBL" id="EPQ12119.1"/>
    </source>
</evidence>
<dbReference type="GO" id="GO:0003735">
    <property type="term" value="F:structural constituent of ribosome"/>
    <property type="evidence" value="ECO:0007669"/>
    <property type="project" value="InterPro"/>
</dbReference>
<keyword evidence="1" id="KW-0687">Ribonucleoprotein</keyword>
<dbReference type="InterPro" id="IPR005996">
    <property type="entry name" value="Ribosomal_uL30_bac-type"/>
</dbReference>
<dbReference type="AlphaFoldDB" id="S7N4W3"/>
<sequence length="56" mass="6249">MLALEKANTPQVHKNIPSENANLEVVKHLRRIEPLQLPPGLPTKEDMAHTCLESPV</sequence>
<dbReference type="SUPFAM" id="SSF55129">
    <property type="entry name" value="Ribosomal protein L30p/L7e"/>
    <property type="match status" value="1"/>
</dbReference>
<keyword evidence="2" id="KW-1185">Reference proteome</keyword>
<dbReference type="InterPro" id="IPR036919">
    <property type="entry name" value="Ribo_uL30_ferredoxin-like_sf"/>
</dbReference>
<accession>S7N4W3</accession>
<dbReference type="Proteomes" id="UP000052978">
    <property type="component" value="Unassembled WGS sequence"/>
</dbReference>
<dbReference type="PANTHER" id="PTHR15892:SF2">
    <property type="entry name" value="LARGE RIBOSOMAL SUBUNIT PROTEIN UL30M"/>
    <property type="match status" value="1"/>
</dbReference>
<dbReference type="GO" id="GO:0005739">
    <property type="term" value="C:mitochondrion"/>
    <property type="evidence" value="ECO:0007669"/>
    <property type="project" value="TreeGrafter"/>
</dbReference>
<reference evidence="1 2" key="1">
    <citation type="journal article" date="2013" name="Nat. Commun.">
        <title>Genome analysis reveals insights into physiology and longevity of the Brandt's bat Myotis brandtii.</title>
        <authorList>
            <person name="Seim I."/>
            <person name="Fang X."/>
            <person name="Xiong Z."/>
            <person name="Lobanov A.V."/>
            <person name="Huang Z."/>
            <person name="Ma S."/>
            <person name="Feng Y."/>
            <person name="Turanov A.A."/>
            <person name="Zhu Y."/>
            <person name="Lenz T.L."/>
            <person name="Gerashchenko M.V."/>
            <person name="Fan D."/>
            <person name="Hee Yim S."/>
            <person name="Yao X."/>
            <person name="Jordan D."/>
            <person name="Xiong Y."/>
            <person name="Ma Y."/>
            <person name="Lyapunov A.N."/>
            <person name="Chen G."/>
            <person name="Kulakova O.I."/>
            <person name="Sun Y."/>
            <person name="Lee S.G."/>
            <person name="Bronson R.T."/>
            <person name="Moskalev A.A."/>
            <person name="Sunyaev S.R."/>
            <person name="Zhang G."/>
            <person name="Krogh A."/>
            <person name="Wang J."/>
            <person name="Gladyshev V.N."/>
        </authorList>
    </citation>
    <scope>NUCLEOTIDE SEQUENCE [LARGE SCALE GENOMIC DNA]</scope>
</reference>